<reference evidence="3" key="1">
    <citation type="submission" date="2017-10" db="EMBL/GenBank/DDBJ databases">
        <title>Rapid genome shrinkage in a self-fertile nematode reveals novel sperm competition proteins.</title>
        <authorList>
            <person name="Yin D."/>
            <person name="Schwarz E.M."/>
            <person name="Thomas C.G."/>
            <person name="Felde R.L."/>
            <person name="Korf I.F."/>
            <person name="Cutter A.D."/>
            <person name="Schartner C.M."/>
            <person name="Ralston E.J."/>
            <person name="Meyer B.J."/>
            <person name="Haag E.S."/>
        </authorList>
    </citation>
    <scope>NUCLEOTIDE SEQUENCE [LARGE SCALE GENOMIC DNA]</scope>
    <source>
        <strain evidence="3">JU1422</strain>
    </source>
</reference>
<protein>
    <recommendedName>
        <fullName evidence="1">DUF38 domain-containing protein</fullName>
    </recommendedName>
</protein>
<organism evidence="2 3">
    <name type="scientific">Caenorhabditis nigoni</name>
    <dbReference type="NCBI Taxonomy" id="1611254"/>
    <lineage>
        <taxon>Eukaryota</taxon>
        <taxon>Metazoa</taxon>
        <taxon>Ecdysozoa</taxon>
        <taxon>Nematoda</taxon>
        <taxon>Chromadorea</taxon>
        <taxon>Rhabditida</taxon>
        <taxon>Rhabditina</taxon>
        <taxon>Rhabditomorpha</taxon>
        <taxon>Rhabditoidea</taxon>
        <taxon>Rhabditidae</taxon>
        <taxon>Peloderinae</taxon>
        <taxon>Caenorhabditis</taxon>
    </lineage>
</organism>
<dbReference type="InterPro" id="IPR002900">
    <property type="entry name" value="DUF38/FTH_CAE_spp"/>
</dbReference>
<evidence type="ECO:0000313" key="3">
    <source>
        <dbReference type="Proteomes" id="UP000230233"/>
    </source>
</evidence>
<proteinExistence type="predicted"/>
<feature type="domain" description="DUF38" evidence="1">
    <location>
        <begin position="100"/>
        <end position="222"/>
    </location>
</feature>
<keyword evidence="3" id="KW-1185">Reference proteome</keyword>
<evidence type="ECO:0000313" key="2">
    <source>
        <dbReference type="EMBL" id="PIC30876.1"/>
    </source>
</evidence>
<dbReference type="Proteomes" id="UP000230233">
    <property type="component" value="Chromosome V"/>
</dbReference>
<sequence>MIDLSAVLESESLLYILLESPRDQARSLLRILENRNSEDPPIFEKVQDAQQNVSGLLQVFQSENLKIRELKLVFDGSPEVFFEFLVTENSKMQVTGKRLKIHVEKLIVTSSETPESHFLKFLKLFKPETMKKLEINFPSIDSELVDKICKLQFFGKLKTFELGPKVENPKIGKFLNAGKMKCRVGRLTAKDIAVVTEAYLAKNLGAYFKIFTDRPIELNEIFRVINFMPWPMPITITNGAEPDVRIQHYTISSDPQNSLELLVKISKFEFKGILCRIDFEEDLNLRTD</sequence>
<dbReference type="AlphaFoldDB" id="A0A2G5TVC1"/>
<gene>
    <name evidence="2" type="primary">Cnig_chr_V.g21972</name>
    <name evidence="2" type="ORF">B9Z55_021972</name>
</gene>
<dbReference type="Pfam" id="PF01827">
    <property type="entry name" value="FTH"/>
    <property type="match status" value="1"/>
</dbReference>
<dbReference type="EMBL" id="PDUG01000005">
    <property type="protein sequence ID" value="PIC30876.1"/>
    <property type="molecule type" value="Genomic_DNA"/>
</dbReference>
<evidence type="ECO:0000259" key="1">
    <source>
        <dbReference type="Pfam" id="PF01827"/>
    </source>
</evidence>
<comment type="caution">
    <text evidence="2">The sequence shown here is derived from an EMBL/GenBank/DDBJ whole genome shotgun (WGS) entry which is preliminary data.</text>
</comment>
<dbReference type="OrthoDB" id="10310035at2759"/>
<name>A0A2G5TVC1_9PELO</name>
<accession>A0A2G5TVC1</accession>